<sequence>MTAGFRVHPTGLADAGQHARSTAERLRADAAAVAGPGDAAVAALPGWRTAAALHDCAEAWRVLLLRLVEELDGLGADLDRTAANYREAEDEAHHTLRSAG</sequence>
<gene>
    <name evidence="2" type="ORF">ABWK59_19335</name>
</gene>
<dbReference type="AlphaFoldDB" id="A0AAU8JWZ6"/>
<reference evidence="2" key="1">
    <citation type="submission" date="2024-06" db="EMBL/GenBank/DDBJ databases">
        <title>The genome sequences of Kitasatospora sp. strain HUAS MG31.</title>
        <authorList>
            <person name="Mo P."/>
        </authorList>
    </citation>
    <scope>NUCLEOTIDE SEQUENCE</scope>
    <source>
        <strain evidence="2">HUAS MG31</strain>
    </source>
</reference>
<dbReference type="RefSeq" id="WP_354641845.1">
    <property type="nucleotide sequence ID" value="NZ_CP159872.1"/>
</dbReference>
<evidence type="ECO:0000313" key="2">
    <source>
        <dbReference type="EMBL" id="XCM80911.1"/>
    </source>
</evidence>
<dbReference type="EMBL" id="CP159872">
    <property type="protein sequence ID" value="XCM80911.1"/>
    <property type="molecule type" value="Genomic_DNA"/>
</dbReference>
<accession>A0AAU8JWZ6</accession>
<dbReference type="Gene3D" id="1.10.287.1060">
    <property type="entry name" value="ESAT-6-like"/>
    <property type="match status" value="1"/>
</dbReference>
<protein>
    <submittedName>
        <fullName evidence="2">Type VII secretion target</fullName>
    </submittedName>
</protein>
<dbReference type="InterPro" id="IPR036689">
    <property type="entry name" value="ESAT-6-like_sf"/>
</dbReference>
<dbReference type="SUPFAM" id="SSF140453">
    <property type="entry name" value="EsxAB dimer-like"/>
    <property type="match status" value="1"/>
</dbReference>
<proteinExistence type="predicted"/>
<name>A0AAU8JWZ6_9ACTN</name>
<organism evidence="2">
    <name type="scientific">Kitasatospora camelliae</name>
    <dbReference type="NCBI Taxonomy" id="3156397"/>
    <lineage>
        <taxon>Bacteria</taxon>
        <taxon>Bacillati</taxon>
        <taxon>Actinomycetota</taxon>
        <taxon>Actinomycetes</taxon>
        <taxon>Kitasatosporales</taxon>
        <taxon>Streptomycetaceae</taxon>
        <taxon>Kitasatospora</taxon>
    </lineage>
</organism>
<evidence type="ECO:0000256" key="1">
    <source>
        <dbReference type="SAM" id="MobiDB-lite"/>
    </source>
</evidence>
<feature type="region of interest" description="Disordered" evidence="1">
    <location>
        <begin position="1"/>
        <end position="20"/>
    </location>
</feature>
<dbReference type="KEGG" id="kcm:ABWK59_19335"/>